<dbReference type="KEGG" id="bgok:Pr1d_53110"/>
<reference evidence="1 2" key="1">
    <citation type="submission" date="2019-08" db="EMBL/GenBank/DDBJ databases">
        <title>Deep-cultivation of Planctomycetes and their phenomic and genomic characterization uncovers novel biology.</title>
        <authorList>
            <person name="Wiegand S."/>
            <person name="Jogler M."/>
            <person name="Boedeker C."/>
            <person name="Pinto D."/>
            <person name="Vollmers J."/>
            <person name="Rivas-Marin E."/>
            <person name="Kohn T."/>
            <person name="Peeters S.H."/>
            <person name="Heuer A."/>
            <person name="Rast P."/>
            <person name="Oberbeckmann S."/>
            <person name="Bunk B."/>
            <person name="Jeske O."/>
            <person name="Meyerdierks A."/>
            <person name="Storesund J.E."/>
            <person name="Kallscheuer N."/>
            <person name="Luecker S."/>
            <person name="Lage O.M."/>
            <person name="Pohl T."/>
            <person name="Merkel B.J."/>
            <person name="Hornburger P."/>
            <person name="Mueller R.-W."/>
            <person name="Bruemmer F."/>
            <person name="Labrenz M."/>
            <person name="Spormann A.M."/>
            <person name="Op den Camp H."/>
            <person name="Overmann J."/>
            <person name="Amann R."/>
            <person name="Jetten M.S.M."/>
            <person name="Mascher T."/>
            <person name="Medema M.H."/>
            <person name="Devos D.P."/>
            <person name="Kaster A.-K."/>
            <person name="Ovreas L."/>
            <person name="Rohde M."/>
            <person name="Galperin M.Y."/>
            <person name="Jogler C."/>
        </authorList>
    </citation>
    <scope>NUCLEOTIDE SEQUENCE [LARGE SCALE GENOMIC DNA]</scope>
    <source>
        <strain evidence="1 2">Pr1d</strain>
    </source>
</reference>
<sequence>MDIFEGDRHDPLSATYQTIEFARLNDVLKECGINDMELRRKICETYFFSSGYFLDSGWFAEEDSRYQPGIYFSEVNDLNQPTKSIFLPDSSVGTMFHEYAFGTSAWLYEDHNEDASEIEIGDVNDTI</sequence>
<gene>
    <name evidence="1" type="ORF">Pr1d_53110</name>
</gene>
<proteinExistence type="predicted"/>
<name>A0A5B9QVK6_9BACT</name>
<dbReference type="RefSeq" id="WP_148076129.1">
    <property type="nucleotide sequence ID" value="NZ_CP042913.1"/>
</dbReference>
<dbReference type="EMBL" id="CP042913">
    <property type="protein sequence ID" value="QEG37963.1"/>
    <property type="molecule type" value="Genomic_DNA"/>
</dbReference>
<keyword evidence="2" id="KW-1185">Reference proteome</keyword>
<evidence type="ECO:0000313" key="2">
    <source>
        <dbReference type="Proteomes" id="UP000323917"/>
    </source>
</evidence>
<organism evidence="1 2">
    <name type="scientific">Bythopirellula goksoeyrii</name>
    <dbReference type="NCBI Taxonomy" id="1400387"/>
    <lineage>
        <taxon>Bacteria</taxon>
        <taxon>Pseudomonadati</taxon>
        <taxon>Planctomycetota</taxon>
        <taxon>Planctomycetia</taxon>
        <taxon>Pirellulales</taxon>
        <taxon>Lacipirellulaceae</taxon>
        <taxon>Bythopirellula</taxon>
    </lineage>
</organism>
<dbReference type="AlphaFoldDB" id="A0A5B9QVK6"/>
<evidence type="ECO:0000313" key="1">
    <source>
        <dbReference type="EMBL" id="QEG37963.1"/>
    </source>
</evidence>
<accession>A0A5B9QVK6</accession>
<protein>
    <submittedName>
        <fullName evidence="1">Uncharacterized protein</fullName>
    </submittedName>
</protein>
<dbReference type="Proteomes" id="UP000323917">
    <property type="component" value="Chromosome"/>
</dbReference>
<dbReference type="OrthoDB" id="6891460at2"/>